<evidence type="ECO:0000259" key="13">
    <source>
        <dbReference type="Pfam" id="PF02163"/>
    </source>
</evidence>
<reference evidence="15" key="1">
    <citation type="journal article" date="2019" name="Int. J. Syst. Evol. Microbiol.">
        <title>The Global Catalogue of Microorganisms (GCM) 10K type strain sequencing project: providing services to taxonomists for standard genome sequencing and annotation.</title>
        <authorList>
            <consortium name="The Broad Institute Genomics Platform"/>
            <consortium name="The Broad Institute Genome Sequencing Center for Infectious Disease"/>
            <person name="Wu L."/>
            <person name="Ma J."/>
        </authorList>
    </citation>
    <scope>NUCLEOTIDE SEQUENCE [LARGE SCALE GENOMIC DNA]</scope>
    <source>
        <strain evidence="15">JCM 13518</strain>
    </source>
</reference>
<accession>A0ABP4VP20</accession>
<protein>
    <recommendedName>
        <fullName evidence="13">Peptidase M50 domain-containing protein</fullName>
    </recommendedName>
</protein>
<feature type="transmembrane region" description="Helical" evidence="12">
    <location>
        <begin position="179"/>
        <end position="202"/>
    </location>
</feature>
<name>A0ABP4VP20_9ACTN</name>
<comment type="subcellular location">
    <subcellularLocation>
        <location evidence="2">Membrane</location>
        <topology evidence="2">Multi-pass membrane protein</topology>
    </subcellularLocation>
</comment>
<keyword evidence="11 12" id="KW-0472">Membrane</keyword>
<gene>
    <name evidence="14" type="ORF">GCM10009710_08720</name>
</gene>
<keyword evidence="8" id="KW-0862">Zinc</keyword>
<organism evidence="14 15">
    <name type="scientific">Aeromicrobium alkaliterrae</name>
    <dbReference type="NCBI Taxonomy" id="302168"/>
    <lineage>
        <taxon>Bacteria</taxon>
        <taxon>Bacillati</taxon>
        <taxon>Actinomycetota</taxon>
        <taxon>Actinomycetes</taxon>
        <taxon>Propionibacteriales</taxon>
        <taxon>Nocardioidaceae</taxon>
        <taxon>Aeromicrobium</taxon>
    </lineage>
</organism>
<comment type="similarity">
    <text evidence="3">Belongs to the peptidase M50B family.</text>
</comment>
<feature type="transmembrane region" description="Helical" evidence="12">
    <location>
        <begin position="12"/>
        <end position="35"/>
    </location>
</feature>
<dbReference type="EMBL" id="BAAAME010000002">
    <property type="protein sequence ID" value="GAA1730351.1"/>
    <property type="molecule type" value="Genomic_DNA"/>
</dbReference>
<feature type="domain" description="Peptidase M50" evidence="13">
    <location>
        <begin position="53"/>
        <end position="124"/>
    </location>
</feature>
<evidence type="ECO:0000256" key="9">
    <source>
        <dbReference type="ARBA" id="ARBA00022989"/>
    </source>
</evidence>
<keyword evidence="5 12" id="KW-0812">Transmembrane</keyword>
<evidence type="ECO:0000256" key="12">
    <source>
        <dbReference type="SAM" id="Phobius"/>
    </source>
</evidence>
<dbReference type="RefSeq" id="WP_344198124.1">
    <property type="nucleotide sequence ID" value="NZ_BAAAME010000002.1"/>
</dbReference>
<evidence type="ECO:0000256" key="8">
    <source>
        <dbReference type="ARBA" id="ARBA00022833"/>
    </source>
</evidence>
<feature type="domain" description="Peptidase M50" evidence="13">
    <location>
        <begin position="133"/>
        <end position="175"/>
    </location>
</feature>
<dbReference type="PANTHER" id="PTHR39188">
    <property type="entry name" value="MEMBRANE-ASSOCIATED ZINC METALLOPROTEASE M50B"/>
    <property type="match status" value="1"/>
</dbReference>
<evidence type="ECO:0000313" key="14">
    <source>
        <dbReference type="EMBL" id="GAA1730351.1"/>
    </source>
</evidence>
<dbReference type="Pfam" id="PF02163">
    <property type="entry name" value="Peptidase_M50"/>
    <property type="match status" value="2"/>
</dbReference>
<keyword evidence="7" id="KW-0378">Hydrolase</keyword>
<evidence type="ECO:0000256" key="5">
    <source>
        <dbReference type="ARBA" id="ARBA00022692"/>
    </source>
</evidence>
<evidence type="ECO:0000256" key="7">
    <source>
        <dbReference type="ARBA" id="ARBA00022801"/>
    </source>
</evidence>
<evidence type="ECO:0000256" key="4">
    <source>
        <dbReference type="ARBA" id="ARBA00022670"/>
    </source>
</evidence>
<sequence>MSTSGSLRLGRVWSVPIRIRPSAVLMGVVLVALFAPRLDSAGFSDPWVVAVLAVVSLYASVLLHEVAHVAAARRYDLPVHSVTLHLLGGETLIESDSGNARQELVTAASGPLASAVLGGAGLAAGSLIGDGQVGQVVTTLGWINLLVAGINLLPALPLDGGRVVRAIAWGLTGRERAGIVVAGWCGRFAGAAAFALGGWLVLQGDRSAWLDLAVCAMVGLFMWAGSSQALRIADRAARIDRLEARRLYDSTRPEPEWPHLLVDLRGDALLRAMSHAPSDAYAVVDHDGEVLGTLRTRTVNRVYRVGARR</sequence>
<keyword evidence="9 12" id="KW-1133">Transmembrane helix</keyword>
<proteinExistence type="inferred from homology"/>
<feature type="transmembrane region" description="Helical" evidence="12">
    <location>
        <begin position="104"/>
        <end position="128"/>
    </location>
</feature>
<comment type="cofactor">
    <cofactor evidence="1">
        <name>Zn(2+)</name>
        <dbReference type="ChEBI" id="CHEBI:29105"/>
    </cofactor>
</comment>
<keyword evidence="6" id="KW-0479">Metal-binding</keyword>
<dbReference type="Proteomes" id="UP001501057">
    <property type="component" value="Unassembled WGS sequence"/>
</dbReference>
<evidence type="ECO:0000256" key="1">
    <source>
        <dbReference type="ARBA" id="ARBA00001947"/>
    </source>
</evidence>
<keyword evidence="15" id="KW-1185">Reference proteome</keyword>
<evidence type="ECO:0000256" key="3">
    <source>
        <dbReference type="ARBA" id="ARBA00007931"/>
    </source>
</evidence>
<evidence type="ECO:0000313" key="15">
    <source>
        <dbReference type="Proteomes" id="UP001501057"/>
    </source>
</evidence>
<evidence type="ECO:0000256" key="2">
    <source>
        <dbReference type="ARBA" id="ARBA00004141"/>
    </source>
</evidence>
<keyword evidence="4" id="KW-0645">Protease</keyword>
<dbReference type="PANTHER" id="PTHR39188:SF3">
    <property type="entry name" value="STAGE IV SPORULATION PROTEIN FB"/>
    <property type="match status" value="1"/>
</dbReference>
<feature type="transmembrane region" description="Helical" evidence="12">
    <location>
        <begin position="140"/>
        <end position="158"/>
    </location>
</feature>
<evidence type="ECO:0000256" key="11">
    <source>
        <dbReference type="ARBA" id="ARBA00023136"/>
    </source>
</evidence>
<keyword evidence="10" id="KW-0482">Metalloprotease</keyword>
<feature type="transmembrane region" description="Helical" evidence="12">
    <location>
        <begin position="47"/>
        <end position="67"/>
    </location>
</feature>
<feature type="transmembrane region" description="Helical" evidence="12">
    <location>
        <begin position="208"/>
        <end position="225"/>
    </location>
</feature>
<evidence type="ECO:0000256" key="6">
    <source>
        <dbReference type="ARBA" id="ARBA00022723"/>
    </source>
</evidence>
<evidence type="ECO:0000256" key="10">
    <source>
        <dbReference type="ARBA" id="ARBA00023049"/>
    </source>
</evidence>
<dbReference type="InterPro" id="IPR008915">
    <property type="entry name" value="Peptidase_M50"/>
</dbReference>
<comment type="caution">
    <text evidence="14">The sequence shown here is derived from an EMBL/GenBank/DDBJ whole genome shotgun (WGS) entry which is preliminary data.</text>
</comment>